<dbReference type="GO" id="GO:0005886">
    <property type="term" value="C:plasma membrane"/>
    <property type="evidence" value="ECO:0007669"/>
    <property type="project" value="UniProtKB-SubCell"/>
</dbReference>
<evidence type="ECO:0000256" key="9">
    <source>
        <dbReference type="SAM" id="Phobius"/>
    </source>
</evidence>
<gene>
    <name evidence="10" type="ORF">IZO911_LOCUS11817</name>
    <name evidence="11" type="ORF">KXQ929_LOCUS12218</name>
</gene>
<dbReference type="Gene3D" id="1.10.3430.10">
    <property type="entry name" value="Ammonium transporter AmtB like domains"/>
    <property type="match status" value="1"/>
</dbReference>
<keyword evidence="4 9" id="KW-0812">Transmembrane</keyword>
<dbReference type="AlphaFoldDB" id="A0A813Z3S8"/>
<feature type="transmembrane region" description="Helical" evidence="9">
    <location>
        <begin position="149"/>
        <end position="167"/>
    </location>
</feature>
<evidence type="ECO:0000256" key="3">
    <source>
        <dbReference type="ARBA" id="ARBA00022475"/>
    </source>
</evidence>
<feature type="transmembrane region" description="Helical" evidence="9">
    <location>
        <begin position="187"/>
        <end position="209"/>
    </location>
</feature>
<comment type="caution">
    <text evidence="10">The sequence shown here is derived from an EMBL/GenBank/DDBJ whole genome shotgun (WGS) entry which is preliminary data.</text>
</comment>
<feature type="transmembrane region" description="Helical" evidence="9">
    <location>
        <begin position="358"/>
        <end position="378"/>
    </location>
</feature>
<keyword evidence="8" id="KW-0040">ANK repeat</keyword>
<dbReference type="Pfam" id="PF00023">
    <property type="entry name" value="Ank"/>
    <property type="match status" value="1"/>
</dbReference>
<evidence type="ECO:0000256" key="8">
    <source>
        <dbReference type="PROSITE-ProRule" id="PRU00023"/>
    </source>
</evidence>
<dbReference type="InterPro" id="IPR002110">
    <property type="entry name" value="Ankyrin_rpt"/>
</dbReference>
<dbReference type="Pfam" id="PF12796">
    <property type="entry name" value="Ank_2"/>
    <property type="match status" value="3"/>
</dbReference>
<dbReference type="Proteomes" id="UP000663868">
    <property type="component" value="Unassembled WGS sequence"/>
</dbReference>
<feature type="transmembrane region" description="Helical" evidence="9">
    <location>
        <begin position="239"/>
        <end position="262"/>
    </location>
</feature>
<keyword evidence="5 9" id="KW-1133">Transmembrane helix</keyword>
<sequence length="973" mass="111765">MFIIAFISSRESNAGETDDEQPKNIRTWASSMGSNQNSQNYLSTNSNLLSVDEIPEERAWSSGLNTQSDDYLSEGPTREQRLLLSKANKTNQSSVRRDPRGVEQILSYIDQRRPPRKKHVYRLTWRTFIGTMSGMNEIYNREEFHKYRFLIIFIDSVFRGISQVMFANNPLSGLIITIGLFYGDWQLAFYGLLGTSVSTLTAHVLGYNYNAIRSGLYGYNGCLTGMGIAYFTFPQSPQIIPAVILMSIFSSIFTMSIGKVLVEKFEISPYTFSFQISTWIWLLGSLKYRYFFLDGQILSPSLLTTFTDKPNLLNISYQTYTVEDNFVGFFASIAQVYFLDNPYTGAIILIGVSICSRILSFFALFGAVTSQLAAAYLLGLSPQAIHSGLWGYNAVLTCEALGGMFFVLYGYKIWIFTLYGSLMTLLVQACISSFLNPVGMPTLTFPFTFICWIFCLSSGSKNLVPVKITSVSIPEDHYRRYRTSQLIKSQFYFLSHLTTFSFSADENLTWGELAKIKEEFIPILMCSYVYKNDLHSLKMLFKQTTSSKSTDQYYRSPLHISSCQGNFLITKYLIEHGKLDANAEDKYGNSPLFDALWNGQFHLLAYLYYHGARLPGDKAQELAFYLNAFVYEDNLDAIQCLISCGLNPNNGDYDGRNALHSAIITNQFNVVCFLVEKTQIWFDLTDHSQKTPLNYLTNLSDFKIKNYLFDKIQNNYNPLKISSEKLPTFSKKSVHAKEDKDEKTIPTNIDEILFPSLFWIISAQNDKNKIKNFLEQFSHLNILDCVDYDYRSVLHVAAADGNLEVIQFLAEISSKEQFQQILLREDRWGFAPLDYAYQNDHFHISQFLNEYMDNSISPPTIIQLDNQNQIVSLFKKWFKIHLFQRLASSGQAQRIQGLFIQNYFHSNQLYDDYHQRTPMHIAAANGHLNVVQILLQYGYDGITHKDRWGFYPIDEARKNYFYEIVNELQRNTL</sequence>
<evidence type="ECO:0000256" key="2">
    <source>
        <dbReference type="ARBA" id="ARBA00005914"/>
    </source>
</evidence>
<evidence type="ECO:0000256" key="4">
    <source>
        <dbReference type="ARBA" id="ARBA00022692"/>
    </source>
</evidence>
<evidence type="ECO:0000256" key="6">
    <source>
        <dbReference type="ARBA" id="ARBA00023136"/>
    </source>
</evidence>
<dbReference type="Proteomes" id="UP000663860">
    <property type="component" value="Unassembled WGS sequence"/>
</dbReference>
<evidence type="ECO:0000256" key="7">
    <source>
        <dbReference type="ARBA" id="ARBA00033993"/>
    </source>
</evidence>
<dbReference type="GO" id="GO:0015204">
    <property type="term" value="F:urea transmembrane transporter activity"/>
    <property type="evidence" value="ECO:0007669"/>
    <property type="project" value="InterPro"/>
</dbReference>
<organism evidence="10 12">
    <name type="scientific">Adineta steineri</name>
    <dbReference type="NCBI Taxonomy" id="433720"/>
    <lineage>
        <taxon>Eukaryota</taxon>
        <taxon>Metazoa</taxon>
        <taxon>Spiralia</taxon>
        <taxon>Gnathifera</taxon>
        <taxon>Rotifera</taxon>
        <taxon>Eurotatoria</taxon>
        <taxon>Bdelloidea</taxon>
        <taxon>Adinetida</taxon>
        <taxon>Adinetidae</taxon>
        <taxon>Adineta</taxon>
    </lineage>
</organism>
<feature type="repeat" description="ANK" evidence="8">
    <location>
        <begin position="914"/>
        <end position="940"/>
    </location>
</feature>
<evidence type="ECO:0000256" key="5">
    <source>
        <dbReference type="ARBA" id="ARBA00022989"/>
    </source>
</evidence>
<keyword evidence="3" id="KW-1003">Cell membrane</keyword>
<reference evidence="10" key="1">
    <citation type="submission" date="2021-02" db="EMBL/GenBank/DDBJ databases">
        <authorList>
            <person name="Nowell W R."/>
        </authorList>
    </citation>
    <scope>NUCLEOTIDE SEQUENCE</scope>
</reference>
<feature type="transmembrane region" description="Helical" evidence="9">
    <location>
        <begin position="216"/>
        <end position="233"/>
    </location>
</feature>
<dbReference type="EMBL" id="CAJNOE010000089">
    <property type="protein sequence ID" value="CAF0892822.1"/>
    <property type="molecule type" value="Genomic_DNA"/>
</dbReference>
<protein>
    <submittedName>
        <fullName evidence="10">Uncharacterized protein</fullName>
    </submittedName>
</protein>
<comment type="similarity">
    <text evidence="2">Belongs to the urea transporter family.</text>
</comment>
<comment type="catalytic activity">
    <reaction evidence="7">
        <text>urea(in) = urea(out)</text>
        <dbReference type="Rhea" id="RHEA:32799"/>
        <dbReference type="ChEBI" id="CHEBI:16199"/>
    </reaction>
</comment>
<evidence type="ECO:0000313" key="11">
    <source>
        <dbReference type="EMBL" id="CAF3718125.1"/>
    </source>
</evidence>
<dbReference type="PROSITE" id="PS50297">
    <property type="entry name" value="ANK_REP_REGION"/>
    <property type="match status" value="1"/>
</dbReference>
<dbReference type="Gene3D" id="1.25.40.20">
    <property type="entry name" value="Ankyrin repeat-containing domain"/>
    <property type="match status" value="3"/>
</dbReference>
<dbReference type="SMART" id="SM00248">
    <property type="entry name" value="ANK"/>
    <property type="match status" value="7"/>
</dbReference>
<evidence type="ECO:0000256" key="1">
    <source>
        <dbReference type="ARBA" id="ARBA00004651"/>
    </source>
</evidence>
<name>A0A813Z3S8_9BILA</name>
<dbReference type="InterPro" id="IPR036770">
    <property type="entry name" value="Ankyrin_rpt-contain_sf"/>
</dbReference>
<dbReference type="Pfam" id="PF03253">
    <property type="entry name" value="UT"/>
    <property type="match status" value="1"/>
</dbReference>
<proteinExistence type="inferred from homology"/>
<dbReference type="InterPro" id="IPR004937">
    <property type="entry name" value="Urea_transporter"/>
</dbReference>
<accession>A0A813Z3S8</accession>
<dbReference type="PANTHER" id="PTHR10464">
    <property type="entry name" value="UREA TRANSPORTER"/>
    <property type="match status" value="1"/>
</dbReference>
<evidence type="ECO:0000313" key="10">
    <source>
        <dbReference type="EMBL" id="CAF0892822.1"/>
    </source>
</evidence>
<dbReference type="PROSITE" id="PS50088">
    <property type="entry name" value="ANK_REPEAT"/>
    <property type="match status" value="1"/>
</dbReference>
<feature type="transmembrane region" description="Helical" evidence="9">
    <location>
        <begin position="441"/>
        <end position="459"/>
    </location>
</feature>
<dbReference type="SUPFAM" id="SSF48403">
    <property type="entry name" value="Ankyrin repeat"/>
    <property type="match status" value="2"/>
</dbReference>
<comment type="subcellular location">
    <subcellularLocation>
        <location evidence="1">Cell membrane</location>
        <topology evidence="1">Multi-pass membrane protein</topology>
    </subcellularLocation>
</comment>
<dbReference type="PANTHER" id="PTHR10464:SF4">
    <property type="entry name" value="UREA TRANSPORTER"/>
    <property type="match status" value="1"/>
</dbReference>
<dbReference type="EMBL" id="CAJOBB010000623">
    <property type="protein sequence ID" value="CAF3718125.1"/>
    <property type="molecule type" value="Genomic_DNA"/>
</dbReference>
<evidence type="ECO:0000313" key="12">
    <source>
        <dbReference type="Proteomes" id="UP000663860"/>
    </source>
</evidence>
<dbReference type="InterPro" id="IPR029020">
    <property type="entry name" value="Ammonium/urea_transptr"/>
</dbReference>
<keyword evidence="6 9" id="KW-0472">Membrane</keyword>